<protein>
    <submittedName>
        <fullName evidence="3">Uncharacterized protein</fullName>
    </submittedName>
</protein>
<feature type="region of interest" description="Disordered" evidence="1">
    <location>
        <begin position="76"/>
        <end position="108"/>
    </location>
</feature>
<evidence type="ECO:0000313" key="3">
    <source>
        <dbReference type="EMBL" id="ROV98467.1"/>
    </source>
</evidence>
<reference evidence="3 4" key="1">
    <citation type="submission" date="2015-09" db="EMBL/GenBank/DDBJ databases">
        <title>Host preference determinants of Valsa canker pathogens revealed by comparative genomics.</title>
        <authorList>
            <person name="Yin Z."/>
            <person name="Huang L."/>
        </authorList>
    </citation>
    <scope>NUCLEOTIDE SEQUENCE [LARGE SCALE GENOMIC DNA]</scope>
    <source>
        <strain evidence="3 4">SXYLt</strain>
    </source>
</reference>
<keyword evidence="2" id="KW-0812">Transmembrane</keyword>
<sequence>MPYTDPPSPALVLPAGAKAGIAVAAGVLLLSVIGSAIWLFHRRRRVARMVPQPSSQTEMSHIELPDHRTDRHELEGHDARHELPSPKGISEISSGGPGGAGLDGQSPVGILLELE</sequence>
<feature type="transmembrane region" description="Helical" evidence="2">
    <location>
        <begin position="20"/>
        <end position="40"/>
    </location>
</feature>
<keyword evidence="2" id="KW-1133">Transmembrane helix</keyword>
<organism evidence="3 4">
    <name type="scientific">Cytospora leucostoma</name>
    <dbReference type="NCBI Taxonomy" id="1230097"/>
    <lineage>
        <taxon>Eukaryota</taxon>
        <taxon>Fungi</taxon>
        <taxon>Dikarya</taxon>
        <taxon>Ascomycota</taxon>
        <taxon>Pezizomycotina</taxon>
        <taxon>Sordariomycetes</taxon>
        <taxon>Sordariomycetidae</taxon>
        <taxon>Diaporthales</taxon>
        <taxon>Cytosporaceae</taxon>
        <taxon>Cytospora</taxon>
    </lineage>
</organism>
<dbReference type="AlphaFoldDB" id="A0A423W535"/>
<feature type="compositionally biased region" description="Low complexity" evidence="1">
    <location>
        <begin position="85"/>
        <end position="94"/>
    </location>
</feature>
<gene>
    <name evidence="3" type="ORF">VPNG_08560</name>
</gene>
<comment type="caution">
    <text evidence="3">The sequence shown here is derived from an EMBL/GenBank/DDBJ whole genome shotgun (WGS) entry which is preliminary data.</text>
</comment>
<keyword evidence="2" id="KW-0472">Membrane</keyword>
<evidence type="ECO:0000256" key="2">
    <source>
        <dbReference type="SAM" id="Phobius"/>
    </source>
</evidence>
<dbReference type="InParanoid" id="A0A423W535"/>
<evidence type="ECO:0000313" key="4">
    <source>
        <dbReference type="Proteomes" id="UP000285146"/>
    </source>
</evidence>
<evidence type="ECO:0000256" key="1">
    <source>
        <dbReference type="SAM" id="MobiDB-lite"/>
    </source>
</evidence>
<dbReference type="Proteomes" id="UP000285146">
    <property type="component" value="Unassembled WGS sequence"/>
</dbReference>
<proteinExistence type="predicted"/>
<accession>A0A423W535</accession>
<name>A0A423W535_9PEZI</name>
<dbReference type="EMBL" id="LKEB01000061">
    <property type="protein sequence ID" value="ROV98467.1"/>
    <property type="molecule type" value="Genomic_DNA"/>
</dbReference>
<keyword evidence="4" id="KW-1185">Reference proteome</keyword>